<dbReference type="CTD" id="9806993"/>
<dbReference type="GeneID" id="9806993"/>
<feature type="compositionally biased region" description="Basic and acidic residues" evidence="1">
    <location>
        <begin position="29"/>
        <end position="41"/>
    </location>
</feature>
<sequence>MTRRTSGRTGNKKQETGQNEVPDGNNEEMTPHEATEDSEVRRNRRRSSNNAPSTSTSHAVPESSTEMALTSSNDEPPESNIVNRNRNSDEEEEVDDEAVRQNPNSERRGSAALESFQRREMRSGNVSPASSKFGSRPGSGESSRTSDNGSDFSRPGTGSIPLDEPSYSQRPSDEPMPSTSSKSSSNTSRRRENPCEGDEEAPKDMKRRSKRLEGTK</sequence>
<feature type="compositionally biased region" description="Polar residues" evidence="1">
    <location>
        <begin position="140"/>
        <end position="151"/>
    </location>
</feature>
<dbReference type="EMBL" id="WUAV01000004">
    <property type="protein sequence ID" value="KAF1758734.1"/>
    <property type="molecule type" value="Genomic_DNA"/>
</dbReference>
<protein>
    <submittedName>
        <fullName evidence="2">Uncharacterized protein</fullName>
    </submittedName>
</protein>
<dbReference type="AlphaFoldDB" id="A0A6A5GVQ1"/>
<feature type="compositionally biased region" description="Polar residues" evidence="1">
    <location>
        <begin position="124"/>
        <end position="133"/>
    </location>
</feature>
<name>A0A6A5GVQ1_CAERE</name>
<feature type="compositionally biased region" description="Basic and acidic residues" evidence="1">
    <location>
        <begin position="189"/>
        <end position="204"/>
    </location>
</feature>
<feature type="compositionally biased region" description="Low complexity" evidence="1">
    <location>
        <begin position="48"/>
        <end position="57"/>
    </location>
</feature>
<organism evidence="2 3">
    <name type="scientific">Caenorhabditis remanei</name>
    <name type="common">Caenorhabditis vulgaris</name>
    <dbReference type="NCBI Taxonomy" id="31234"/>
    <lineage>
        <taxon>Eukaryota</taxon>
        <taxon>Metazoa</taxon>
        <taxon>Ecdysozoa</taxon>
        <taxon>Nematoda</taxon>
        <taxon>Chromadorea</taxon>
        <taxon>Rhabditida</taxon>
        <taxon>Rhabditina</taxon>
        <taxon>Rhabditomorpha</taxon>
        <taxon>Rhabditoidea</taxon>
        <taxon>Rhabditidae</taxon>
        <taxon>Peloderinae</taxon>
        <taxon>Caenorhabditis</taxon>
    </lineage>
</organism>
<feature type="compositionally biased region" description="Polar residues" evidence="1">
    <location>
        <begin position="62"/>
        <end position="74"/>
    </location>
</feature>
<feature type="region of interest" description="Disordered" evidence="1">
    <location>
        <begin position="1"/>
        <end position="216"/>
    </location>
</feature>
<evidence type="ECO:0000313" key="2">
    <source>
        <dbReference type="EMBL" id="KAF1758734.1"/>
    </source>
</evidence>
<dbReference type="Proteomes" id="UP000483820">
    <property type="component" value="Chromosome IV"/>
</dbReference>
<accession>A0A6A5GVQ1</accession>
<evidence type="ECO:0000256" key="1">
    <source>
        <dbReference type="SAM" id="MobiDB-lite"/>
    </source>
</evidence>
<gene>
    <name evidence="2" type="ORF">GCK72_015194</name>
</gene>
<proteinExistence type="predicted"/>
<dbReference type="RefSeq" id="XP_003097360.2">
    <property type="nucleotide sequence ID" value="XM_003097312.2"/>
</dbReference>
<reference evidence="2 3" key="1">
    <citation type="submission" date="2019-12" db="EMBL/GenBank/DDBJ databases">
        <title>Chromosome-level assembly of the Caenorhabditis remanei genome.</title>
        <authorList>
            <person name="Teterina A.A."/>
            <person name="Willis J.H."/>
            <person name="Phillips P.C."/>
        </authorList>
    </citation>
    <scope>NUCLEOTIDE SEQUENCE [LARGE SCALE GENOMIC DNA]</scope>
    <source>
        <strain evidence="2 3">PX506</strain>
        <tissue evidence="2">Whole organism</tissue>
    </source>
</reference>
<dbReference type="KEGG" id="crq:GCK72_015194"/>
<evidence type="ECO:0000313" key="3">
    <source>
        <dbReference type="Proteomes" id="UP000483820"/>
    </source>
</evidence>
<comment type="caution">
    <text evidence="2">The sequence shown here is derived from an EMBL/GenBank/DDBJ whole genome shotgun (WGS) entry which is preliminary data.</text>
</comment>
<feature type="compositionally biased region" description="Low complexity" evidence="1">
    <location>
        <begin position="178"/>
        <end position="187"/>
    </location>
</feature>